<dbReference type="Proteomes" id="UP000594042">
    <property type="component" value="Chromosome"/>
</dbReference>
<evidence type="ECO:0000313" key="1">
    <source>
        <dbReference type="EMBL" id="BCI63501.1"/>
    </source>
</evidence>
<dbReference type="KEGG" id="copr:Cop2CBH44_18540"/>
<sequence>MILYKDEKGKVALDLNIKLPFLFLICGLQKYEEDIRIN</sequence>
<name>A0A7G1HY89_9BACT</name>
<proteinExistence type="predicted"/>
<evidence type="ECO:0000313" key="2">
    <source>
        <dbReference type="Proteomes" id="UP000594042"/>
    </source>
</evidence>
<protein>
    <submittedName>
        <fullName evidence="1">Uncharacterized protein</fullName>
    </submittedName>
</protein>
<dbReference type="EMBL" id="AP023322">
    <property type="protein sequence ID" value="BCI63501.1"/>
    <property type="molecule type" value="Genomic_DNA"/>
</dbReference>
<organism evidence="1 2">
    <name type="scientific">Coprobacter secundus subsp. similis</name>
    <dbReference type="NCBI Taxonomy" id="2751153"/>
    <lineage>
        <taxon>Bacteria</taxon>
        <taxon>Pseudomonadati</taxon>
        <taxon>Bacteroidota</taxon>
        <taxon>Bacteroidia</taxon>
        <taxon>Bacteroidales</taxon>
        <taxon>Barnesiellaceae</taxon>
        <taxon>Coprobacter</taxon>
    </lineage>
</organism>
<accession>A0A7G1HY89</accession>
<reference evidence="2" key="1">
    <citation type="submission" date="2020-07" db="EMBL/GenBank/DDBJ databases">
        <title>Complete genome sequencing of Coprobacter sp. strain 2CBH44.</title>
        <authorList>
            <person name="Sakamoto M."/>
            <person name="Murakami T."/>
            <person name="Mori H."/>
        </authorList>
    </citation>
    <scope>NUCLEOTIDE SEQUENCE [LARGE SCALE GENOMIC DNA]</scope>
    <source>
        <strain evidence="2">2CBH44</strain>
    </source>
</reference>
<dbReference type="AlphaFoldDB" id="A0A7G1HY89"/>
<keyword evidence="2" id="KW-1185">Reference proteome</keyword>
<gene>
    <name evidence="1" type="ORF">Cop2CBH44_18540</name>
</gene>